<comment type="caution">
    <text evidence="1">The sequence shown here is derived from an EMBL/GenBank/DDBJ whole genome shotgun (WGS) entry which is preliminary data.</text>
</comment>
<evidence type="ECO:0000313" key="1">
    <source>
        <dbReference type="EMBL" id="KJZ49731.1"/>
    </source>
</evidence>
<evidence type="ECO:0008006" key="3">
    <source>
        <dbReference type="Google" id="ProtNLM"/>
    </source>
</evidence>
<dbReference type="EMBL" id="LACC01000006">
    <property type="protein sequence ID" value="KJZ49731.1"/>
    <property type="molecule type" value="Genomic_DNA"/>
</dbReference>
<dbReference type="AlphaFoldDB" id="A0A0F4TZH0"/>
<dbReference type="PATRIC" id="fig|294.132.peg.5416"/>
<dbReference type="Proteomes" id="UP000033588">
    <property type="component" value="Unassembled WGS sequence"/>
</dbReference>
<protein>
    <recommendedName>
        <fullName evidence="3">LysR substrate-binding domain-containing protein</fullName>
    </recommendedName>
</protein>
<gene>
    <name evidence="1" type="ORF">VC35_04580</name>
</gene>
<accession>A0A0F4TZH0</accession>
<reference evidence="1 2" key="1">
    <citation type="submission" date="2015-03" db="EMBL/GenBank/DDBJ databases">
        <title>Comparative genomics of Pseudomonas insights into diversity of traits involved in vanlence and defense.</title>
        <authorList>
            <person name="Qin Y."/>
        </authorList>
    </citation>
    <scope>NUCLEOTIDE SEQUENCE [LARGE SCALE GENOMIC DNA]</scope>
    <source>
        <strain evidence="1 2">C8</strain>
    </source>
</reference>
<evidence type="ECO:0000313" key="2">
    <source>
        <dbReference type="Proteomes" id="UP000033588"/>
    </source>
</evidence>
<dbReference type="Gene3D" id="3.40.190.10">
    <property type="entry name" value="Periplasmic binding protein-like II"/>
    <property type="match status" value="2"/>
</dbReference>
<organism evidence="1 2">
    <name type="scientific">Pseudomonas fluorescens</name>
    <dbReference type="NCBI Taxonomy" id="294"/>
    <lineage>
        <taxon>Bacteria</taxon>
        <taxon>Pseudomonadati</taxon>
        <taxon>Pseudomonadota</taxon>
        <taxon>Gammaproteobacteria</taxon>
        <taxon>Pseudomonadales</taxon>
        <taxon>Pseudomonadaceae</taxon>
        <taxon>Pseudomonas</taxon>
    </lineage>
</organism>
<name>A0A0F4TZH0_PSEFL</name>
<sequence>MVINFFEFYGMSIKVTQWTNELQTAIGLVDADIGVTLVPATVELLHRDDIGFTPVLETNAASPIILSRRVGDVSPGESHCLKMIEELRMRRL</sequence>
<proteinExistence type="predicted"/>